<sequence>MSEERIGEVEGRELEKWMGVFSGKGFEGFCPLLPIVFEFQFNNITLAAEGK</sequence>
<gene>
    <name evidence="1" type="ORF">DCAF_LOCUS7041</name>
</gene>
<reference evidence="1 2" key="1">
    <citation type="submission" date="2024-01" db="EMBL/GenBank/DDBJ databases">
        <authorList>
            <person name="Waweru B."/>
        </authorList>
    </citation>
    <scope>NUCLEOTIDE SEQUENCE [LARGE SCALE GENOMIC DNA]</scope>
</reference>
<name>A0AAV1R9U5_9ROSI</name>
<keyword evidence="2" id="KW-1185">Reference proteome</keyword>
<protein>
    <submittedName>
        <fullName evidence="1">Uncharacterized protein</fullName>
    </submittedName>
</protein>
<organism evidence="1 2">
    <name type="scientific">Dovyalis caffra</name>
    <dbReference type="NCBI Taxonomy" id="77055"/>
    <lineage>
        <taxon>Eukaryota</taxon>
        <taxon>Viridiplantae</taxon>
        <taxon>Streptophyta</taxon>
        <taxon>Embryophyta</taxon>
        <taxon>Tracheophyta</taxon>
        <taxon>Spermatophyta</taxon>
        <taxon>Magnoliopsida</taxon>
        <taxon>eudicotyledons</taxon>
        <taxon>Gunneridae</taxon>
        <taxon>Pentapetalae</taxon>
        <taxon>rosids</taxon>
        <taxon>fabids</taxon>
        <taxon>Malpighiales</taxon>
        <taxon>Salicaceae</taxon>
        <taxon>Flacourtieae</taxon>
        <taxon>Dovyalis</taxon>
    </lineage>
</organism>
<accession>A0AAV1R9U5</accession>
<dbReference type="EMBL" id="CAWUPB010000913">
    <property type="protein sequence ID" value="CAK7329289.1"/>
    <property type="molecule type" value="Genomic_DNA"/>
</dbReference>
<evidence type="ECO:0000313" key="1">
    <source>
        <dbReference type="EMBL" id="CAK7329289.1"/>
    </source>
</evidence>
<evidence type="ECO:0000313" key="2">
    <source>
        <dbReference type="Proteomes" id="UP001314170"/>
    </source>
</evidence>
<dbReference type="AlphaFoldDB" id="A0AAV1R9U5"/>
<dbReference type="Proteomes" id="UP001314170">
    <property type="component" value="Unassembled WGS sequence"/>
</dbReference>
<proteinExistence type="predicted"/>
<comment type="caution">
    <text evidence="1">The sequence shown here is derived from an EMBL/GenBank/DDBJ whole genome shotgun (WGS) entry which is preliminary data.</text>
</comment>